<dbReference type="Pfam" id="PF01467">
    <property type="entry name" value="CTP_transf_like"/>
    <property type="match status" value="1"/>
</dbReference>
<dbReference type="PANTHER" id="PTHR35307">
    <property type="entry name" value="PROTEIN, PUTATIVE-RELATED"/>
    <property type="match status" value="1"/>
</dbReference>
<evidence type="ECO:0000313" key="3">
    <source>
        <dbReference type="Proteomes" id="UP001151760"/>
    </source>
</evidence>
<evidence type="ECO:0000259" key="1">
    <source>
        <dbReference type="Pfam" id="PF01467"/>
    </source>
</evidence>
<proteinExistence type="predicted"/>
<dbReference type="PANTHER" id="PTHR35307:SF9">
    <property type="entry name" value="TRANSMEMBRANE PROTEIN"/>
    <property type="match status" value="1"/>
</dbReference>
<dbReference type="Gene3D" id="3.40.50.620">
    <property type="entry name" value="HUPs"/>
    <property type="match status" value="1"/>
</dbReference>
<feature type="domain" description="Cytidyltransferase-like" evidence="1">
    <location>
        <begin position="134"/>
        <end position="167"/>
    </location>
</feature>
<dbReference type="InterPro" id="IPR014729">
    <property type="entry name" value="Rossmann-like_a/b/a_fold"/>
</dbReference>
<keyword evidence="3" id="KW-1185">Reference proteome</keyword>
<dbReference type="EMBL" id="BQNB010018799">
    <property type="protein sequence ID" value="GJT78413.1"/>
    <property type="molecule type" value="Genomic_DNA"/>
</dbReference>
<dbReference type="Proteomes" id="UP001151760">
    <property type="component" value="Unassembled WGS sequence"/>
</dbReference>
<gene>
    <name evidence="2" type="ORF">Tco_1045138</name>
</gene>
<protein>
    <submittedName>
        <fullName evidence="2">Rho guanyl-nucleotide exchange factor 12</fullName>
    </submittedName>
</protein>
<reference evidence="2" key="1">
    <citation type="journal article" date="2022" name="Int. J. Mol. Sci.">
        <title>Draft Genome of Tanacetum Coccineum: Genomic Comparison of Closely Related Tanacetum-Family Plants.</title>
        <authorList>
            <person name="Yamashiro T."/>
            <person name="Shiraishi A."/>
            <person name="Nakayama K."/>
            <person name="Satake H."/>
        </authorList>
    </citation>
    <scope>NUCLEOTIDE SEQUENCE</scope>
</reference>
<comment type="caution">
    <text evidence="2">The sequence shown here is derived from an EMBL/GenBank/DDBJ whole genome shotgun (WGS) entry which is preliminary data.</text>
</comment>
<name>A0ABQ5GUE7_9ASTR</name>
<sequence>MIYSTPHTPTIEYLSYVSYPQKDEMDSARCGKAKPGKFSGLLFVLSGKVFCKDAHKVVATKPLPAIITTVVSAWSFLLTTMDLLAMRKRWSGDLLNGWIVIGGCSFNDKCYLSVSKDRLALLQGPGPNARVVYIDGGFDLFHAGHVEILKNARQLGDFLLVGIYTDLLEETTFRLIQKISSLSGENHFRKVESSDLIAYGFILEFVGRFPILVNLLALTGSHLIQEILEWLRDESVKILIQSMSCKKQRMDDSHYKFIVASSLYRVSETILIHCCKLENWPIDGQLLEWISNMIADILCACFTNLPCVIKKMCHHNAIEKREDSVAAQLLRRSKKILEILNTRQIPNLDVDSMADIGKWHALSKSEIPNDSPLNQIQLAFPSPNESVIVNIGV</sequence>
<evidence type="ECO:0000313" key="2">
    <source>
        <dbReference type="EMBL" id="GJT78413.1"/>
    </source>
</evidence>
<dbReference type="NCBIfam" id="TIGR00125">
    <property type="entry name" value="cyt_tran_rel"/>
    <property type="match status" value="1"/>
</dbReference>
<dbReference type="SUPFAM" id="SSF52374">
    <property type="entry name" value="Nucleotidylyl transferase"/>
    <property type="match status" value="1"/>
</dbReference>
<organism evidence="2 3">
    <name type="scientific">Tanacetum coccineum</name>
    <dbReference type="NCBI Taxonomy" id="301880"/>
    <lineage>
        <taxon>Eukaryota</taxon>
        <taxon>Viridiplantae</taxon>
        <taxon>Streptophyta</taxon>
        <taxon>Embryophyta</taxon>
        <taxon>Tracheophyta</taxon>
        <taxon>Spermatophyta</taxon>
        <taxon>Magnoliopsida</taxon>
        <taxon>eudicotyledons</taxon>
        <taxon>Gunneridae</taxon>
        <taxon>Pentapetalae</taxon>
        <taxon>asterids</taxon>
        <taxon>campanulids</taxon>
        <taxon>Asterales</taxon>
        <taxon>Asteraceae</taxon>
        <taxon>Asteroideae</taxon>
        <taxon>Anthemideae</taxon>
        <taxon>Anthemidinae</taxon>
        <taxon>Tanacetum</taxon>
    </lineage>
</organism>
<accession>A0ABQ5GUE7</accession>
<reference evidence="2" key="2">
    <citation type="submission" date="2022-01" db="EMBL/GenBank/DDBJ databases">
        <authorList>
            <person name="Yamashiro T."/>
            <person name="Shiraishi A."/>
            <person name="Satake H."/>
            <person name="Nakayama K."/>
        </authorList>
    </citation>
    <scope>NUCLEOTIDE SEQUENCE</scope>
</reference>
<dbReference type="InterPro" id="IPR004821">
    <property type="entry name" value="Cyt_trans-like"/>
</dbReference>